<dbReference type="GO" id="GO:0031201">
    <property type="term" value="C:SNARE complex"/>
    <property type="evidence" value="ECO:0007669"/>
    <property type="project" value="TreeGrafter"/>
</dbReference>
<dbReference type="PANTHER" id="PTHR19957:SF307">
    <property type="entry name" value="PROTEIN SSO1-RELATED"/>
    <property type="match status" value="1"/>
</dbReference>
<dbReference type="SMART" id="SM00397">
    <property type="entry name" value="t_SNARE"/>
    <property type="match status" value="1"/>
</dbReference>
<evidence type="ECO:0000256" key="1">
    <source>
        <dbReference type="ARBA" id="ARBA00004211"/>
    </source>
</evidence>
<dbReference type="InterPro" id="IPR010989">
    <property type="entry name" value="SNARE"/>
</dbReference>
<evidence type="ECO:0000256" key="4">
    <source>
        <dbReference type="ARBA" id="ARBA00022989"/>
    </source>
</evidence>
<dbReference type="GO" id="GO:0012505">
    <property type="term" value="C:endomembrane system"/>
    <property type="evidence" value="ECO:0007669"/>
    <property type="project" value="TreeGrafter"/>
</dbReference>
<dbReference type="CDD" id="cd15849">
    <property type="entry name" value="SNARE_Sso1"/>
    <property type="match status" value="1"/>
</dbReference>
<dbReference type="InterPro" id="IPR045242">
    <property type="entry name" value="Syntaxin"/>
</dbReference>
<evidence type="ECO:0000256" key="5">
    <source>
        <dbReference type="ARBA" id="ARBA00023136"/>
    </source>
</evidence>
<keyword evidence="6" id="KW-0175">Coiled coil</keyword>
<dbReference type="GO" id="GO:0005886">
    <property type="term" value="C:plasma membrane"/>
    <property type="evidence" value="ECO:0007669"/>
    <property type="project" value="TreeGrafter"/>
</dbReference>
<dbReference type="GO" id="GO:0048278">
    <property type="term" value="P:vesicle docking"/>
    <property type="evidence" value="ECO:0007669"/>
    <property type="project" value="TreeGrafter"/>
</dbReference>
<dbReference type="GO" id="GO:0005484">
    <property type="term" value="F:SNAP receptor activity"/>
    <property type="evidence" value="ECO:0007669"/>
    <property type="project" value="TreeGrafter"/>
</dbReference>
<dbReference type="GO" id="GO:0006886">
    <property type="term" value="P:intracellular protein transport"/>
    <property type="evidence" value="ECO:0007669"/>
    <property type="project" value="TreeGrafter"/>
</dbReference>
<dbReference type="SUPFAM" id="SSF47661">
    <property type="entry name" value="t-snare proteins"/>
    <property type="match status" value="1"/>
</dbReference>
<reference evidence="10" key="1">
    <citation type="submission" date="2023-06" db="EMBL/GenBank/DDBJ databases">
        <title>Genome-scale phylogeny and comparative genomics of the fungal order Sordariales.</title>
        <authorList>
            <consortium name="Lawrence Berkeley National Laboratory"/>
            <person name="Hensen N."/>
            <person name="Bonometti L."/>
            <person name="Westerberg I."/>
            <person name="Brannstrom I.O."/>
            <person name="Guillou S."/>
            <person name="Cros-Aarteil S."/>
            <person name="Calhoun S."/>
            <person name="Haridas S."/>
            <person name="Kuo A."/>
            <person name="Mondo S."/>
            <person name="Pangilinan J."/>
            <person name="Riley R."/>
            <person name="Labutti K."/>
            <person name="Andreopoulos B."/>
            <person name="Lipzen A."/>
            <person name="Chen C."/>
            <person name="Yanf M."/>
            <person name="Daum C."/>
            <person name="Ng V."/>
            <person name="Clum A."/>
            <person name="Steindorff A."/>
            <person name="Ohm R."/>
            <person name="Martin F."/>
            <person name="Silar P."/>
            <person name="Natvig D."/>
            <person name="Lalanne C."/>
            <person name="Gautier V."/>
            <person name="Ament-Velasquez S.L."/>
            <person name="Kruys A."/>
            <person name="Hutchinson M.I."/>
            <person name="Powell A.J."/>
            <person name="Barry K."/>
            <person name="Miller A.N."/>
            <person name="Grigoriev I.V."/>
            <person name="Debuchy R."/>
            <person name="Gladieux P."/>
            <person name="Thoren M.H."/>
            <person name="Johannesson H."/>
        </authorList>
    </citation>
    <scope>NUCLEOTIDE SEQUENCE</scope>
    <source>
        <strain evidence="10">PSN4</strain>
    </source>
</reference>
<feature type="transmembrane region" description="Helical" evidence="8">
    <location>
        <begin position="268"/>
        <end position="289"/>
    </location>
</feature>
<evidence type="ECO:0000256" key="2">
    <source>
        <dbReference type="ARBA" id="ARBA00009063"/>
    </source>
</evidence>
<keyword evidence="4 8" id="KW-1133">Transmembrane helix</keyword>
<dbReference type="InterPro" id="IPR000727">
    <property type="entry name" value="T_SNARE_dom"/>
</dbReference>
<dbReference type="PANTHER" id="PTHR19957">
    <property type="entry name" value="SYNTAXIN"/>
    <property type="match status" value="1"/>
</dbReference>
<dbReference type="EMBL" id="MU839832">
    <property type="protein sequence ID" value="KAK1756401.1"/>
    <property type="molecule type" value="Genomic_DNA"/>
</dbReference>
<dbReference type="AlphaFoldDB" id="A0AAJ0F637"/>
<accession>A0AAJ0F637</accession>
<dbReference type="GO" id="GO:0006906">
    <property type="term" value="P:vesicle fusion"/>
    <property type="evidence" value="ECO:0007669"/>
    <property type="project" value="TreeGrafter"/>
</dbReference>
<dbReference type="PROSITE" id="PS50192">
    <property type="entry name" value="T_SNARE"/>
    <property type="match status" value="1"/>
</dbReference>
<evidence type="ECO:0000313" key="10">
    <source>
        <dbReference type="EMBL" id="KAK1756401.1"/>
    </source>
</evidence>
<feature type="region of interest" description="Disordered" evidence="7">
    <location>
        <begin position="1"/>
        <end position="26"/>
    </location>
</feature>
<dbReference type="GO" id="GO:0006887">
    <property type="term" value="P:exocytosis"/>
    <property type="evidence" value="ECO:0007669"/>
    <property type="project" value="TreeGrafter"/>
</dbReference>
<dbReference type="GO" id="GO:0000149">
    <property type="term" value="F:SNARE binding"/>
    <property type="evidence" value="ECO:0007669"/>
    <property type="project" value="TreeGrafter"/>
</dbReference>
<dbReference type="Proteomes" id="UP001239445">
    <property type="component" value="Unassembled WGS sequence"/>
</dbReference>
<dbReference type="Pfam" id="PF05739">
    <property type="entry name" value="SNARE"/>
    <property type="match status" value="1"/>
</dbReference>
<sequence>MAYQSQTTPYDRDMEMHPYPNQPPSDPPLPIATFLTQVQQTRTTLTSLSTTLTTLSTLHARSLSASDPSALQPEIDTATTSLRALTSTIRQSILSLKSDAEASSEPNHHHNQKKRQTESLNAEFRSVVRQILAEETSFREKRRDAAARQYRVVYPDASEDEVRRAVDGDVDSEGGQIFQGALRSTRQTQATSALGAARSRQNELQRLEQSITELTRLFQDLEAFVVLDEPKLQAIEYNAQQADQDISKGNEQIVVATHSALNRRRLKWWCLGVCVAIVVVVAIIILIWLKVTGQI</sequence>
<comment type="similarity">
    <text evidence="2">Belongs to the syntaxin family.</text>
</comment>
<comment type="subcellular location">
    <subcellularLocation>
        <location evidence="1">Membrane</location>
        <topology evidence="1">Single-pass type IV membrane protein</topology>
    </subcellularLocation>
</comment>
<dbReference type="InterPro" id="IPR006011">
    <property type="entry name" value="Syntaxin_N"/>
</dbReference>
<feature type="domain" description="T-SNARE coiled-coil homology" evidence="9">
    <location>
        <begin position="194"/>
        <end position="256"/>
    </location>
</feature>
<evidence type="ECO:0000256" key="7">
    <source>
        <dbReference type="SAM" id="MobiDB-lite"/>
    </source>
</evidence>
<evidence type="ECO:0000313" key="11">
    <source>
        <dbReference type="Proteomes" id="UP001239445"/>
    </source>
</evidence>
<name>A0AAJ0F637_9PEZI</name>
<evidence type="ECO:0000256" key="8">
    <source>
        <dbReference type="SAM" id="Phobius"/>
    </source>
</evidence>
<organism evidence="10 11">
    <name type="scientific">Echria macrotheca</name>
    <dbReference type="NCBI Taxonomy" id="438768"/>
    <lineage>
        <taxon>Eukaryota</taxon>
        <taxon>Fungi</taxon>
        <taxon>Dikarya</taxon>
        <taxon>Ascomycota</taxon>
        <taxon>Pezizomycotina</taxon>
        <taxon>Sordariomycetes</taxon>
        <taxon>Sordariomycetidae</taxon>
        <taxon>Sordariales</taxon>
        <taxon>Schizotheciaceae</taxon>
        <taxon>Echria</taxon>
    </lineage>
</organism>
<proteinExistence type="inferred from homology"/>
<protein>
    <submittedName>
        <fullName evidence="10">Snare domain-protein</fullName>
    </submittedName>
</protein>
<evidence type="ECO:0000256" key="3">
    <source>
        <dbReference type="ARBA" id="ARBA00022692"/>
    </source>
</evidence>
<evidence type="ECO:0000256" key="6">
    <source>
        <dbReference type="SAM" id="Coils"/>
    </source>
</evidence>
<keyword evidence="3 8" id="KW-0812">Transmembrane</keyword>
<gene>
    <name evidence="10" type="ORF">QBC47DRAFT_379885</name>
</gene>
<evidence type="ECO:0000259" key="9">
    <source>
        <dbReference type="PROSITE" id="PS50192"/>
    </source>
</evidence>
<feature type="region of interest" description="Disordered" evidence="7">
    <location>
        <begin position="98"/>
        <end position="120"/>
    </location>
</feature>
<keyword evidence="11" id="KW-1185">Reference proteome</keyword>
<feature type="coiled-coil region" evidence="6">
    <location>
        <begin position="197"/>
        <end position="224"/>
    </location>
</feature>
<dbReference type="Pfam" id="PF00804">
    <property type="entry name" value="Syntaxin"/>
    <property type="match status" value="1"/>
</dbReference>
<dbReference type="Gene3D" id="1.20.58.70">
    <property type="match status" value="1"/>
</dbReference>
<comment type="caution">
    <text evidence="10">The sequence shown here is derived from an EMBL/GenBank/DDBJ whole genome shotgun (WGS) entry which is preliminary data.</text>
</comment>
<keyword evidence="5 8" id="KW-0472">Membrane</keyword>